<evidence type="ECO:0000259" key="6">
    <source>
        <dbReference type="Pfam" id="PF01266"/>
    </source>
</evidence>
<evidence type="ECO:0000256" key="5">
    <source>
        <dbReference type="ARBA" id="ARBA00023002"/>
    </source>
</evidence>
<dbReference type="OrthoDB" id="424974at2759"/>
<dbReference type="Gene3D" id="3.30.9.10">
    <property type="entry name" value="D-Amino Acid Oxidase, subunit A, domain 2"/>
    <property type="match status" value="1"/>
</dbReference>
<dbReference type="SUPFAM" id="SSF51905">
    <property type="entry name" value="FAD/NAD(P)-binding domain"/>
    <property type="match status" value="1"/>
</dbReference>
<dbReference type="GO" id="GO:0005777">
    <property type="term" value="C:peroxisome"/>
    <property type="evidence" value="ECO:0007669"/>
    <property type="project" value="TreeGrafter"/>
</dbReference>
<evidence type="ECO:0000256" key="2">
    <source>
        <dbReference type="ARBA" id="ARBA00010989"/>
    </source>
</evidence>
<reference evidence="7" key="1">
    <citation type="submission" date="2013-04" db="EMBL/GenBank/DDBJ databases">
        <authorList>
            <person name="Qu J."/>
            <person name="Murali S.C."/>
            <person name="Bandaranaike D."/>
            <person name="Bellair M."/>
            <person name="Blankenburg K."/>
            <person name="Chao H."/>
            <person name="Dinh H."/>
            <person name="Doddapaneni H."/>
            <person name="Downs B."/>
            <person name="Dugan-Rocha S."/>
            <person name="Elkadiri S."/>
            <person name="Gnanaolivu R.D."/>
            <person name="Hernandez B."/>
            <person name="Javaid M."/>
            <person name="Jayaseelan J.C."/>
            <person name="Lee S."/>
            <person name="Li M."/>
            <person name="Ming W."/>
            <person name="Munidasa M."/>
            <person name="Muniz J."/>
            <person name="Nguyen L."/>
            <person name="Ongeri F."/>
            <person name="Osuji N."/>
            <person name="Pu L.-L."/>
            <person name="Puazo M."/>
            <person name="Qu C."/>
            <person name="Quiroz J."/>
            <person name="Raj R."/>
            <person name="Weissenberger G."/>
            <person name="Xin Y."/>
            <person name="Zou X."/>
            <person name="Han Y."/>
            <person name="Richards S."/>
            <person name="Worley K."/>
            <person name="Muzny D."/>
            <person name="Gibbs R."/>
        </authorList>
    </citation>
    <scope>NUCLEOTIDE SEQUENCE</scope>
    <source>
        <strain evidence="7">Sampled in the wild</strain>
    </source>
</reference>
<keyword evidence="4" id="KW-0274">FAD</keyword>
<evidence type="ECO:0000256" key="3">
    <source>
        <dbReference type="ARBA" id="ARBA00022630"/>
    </source>
</evidence>
<dbReference type="PANTHER" id="PTHR10961:SF46">
    <property type="entry name" value="PEROXISOMAL SARCOSINE OXIDASE"/>
    <property type="match status" value="1"/>
</dbReference>
<dbReference type="GO" id="GO:0050031">
    <property type="term" value="F:L-pipecolate oxidase activity"/>
    <property type="evidence" value="ECO:0007669"/>
    <property type="project" value="TreeGrafter"/>
</dbReference>
<organism evidence="7 8">
    <name type="scientific">Ladona fulva</name>
    <name type="common">Scarce chaser dragonfly</name>
    <name type="synonym">Libellula fulva</name>
    <dbReference type="NCBI Taxonomy" id="123851"/>
    <lineage>
        <taxon>Eukaryota</taxon>
        <taxon>Metazoa</taxon>
        <taxon>Ecdysozoa</taxon>
        <taxon>Arthropoda</taxon>
        <taxon>Hexapoda</taxon>
        <taxon>Insecta</taxon>
        <taxon>Pterygota</taxon>
        <taxon>Palaeoptera</taxon>
        <taxon>Odonata</taxon>
        <taxon>Epiprocta</taxon>
        <taxon>Anisoptera</taxon>
        <taxon>Libelluloidea</taxon>
        <taxon>Libellulidae</taxon>
        <taxon>Ladona</taxon>
    </lineage>
</organism>
<dbReference type="GO" id="GO:0033514">
    <property type="term" value="P:L-lysine catabolic process to acetyl-CoA via L-pipecolate"/>
    <property type="evidence" value="ECO:0007669"/>
    <property type="project" value="TreeGrafter"/>
</dbReference>
<keyword evidence="3" id="KW-0285">Flavoprotein</keyword>
<comment type="similarity">
    <text evidence="2">Belongs to the MSOX/MTOX family.</text>
</comment>
<gene>
    <name evidence="7" type="ORF">J437_LFUL015003</name>
</gene>
<protein>
    <recommendedName>
        <fullName evidence="6">FAD dependent oxidoreductase domain-containing protein</fullName>
    </recommendedName>
</protein>
<dbReference type="AlphaFoldDB" id="A0A8K0KQN9"/>
<evidence type="ECO:0000313" key="8">
    <source>
        <dbReference type="Proteomes" id="UP000792457"/>
    </source>
</evidence>
<proteinExistence type="inferred from homology"/>
<dbReference type="Proteomes" id="UP000792457">
    <property type="component" value="Unassembled WGS sequence"/>
</dbReference>
<name>A0A8K0KQN9_LADFU</name>
<dbReference type="GO" id="GO:0050660">
    <property type="term" value="F:flavin adenine dinucleotide binding"/>
    <property type="evidence" value="ECO:0007669"/>
    <property type="project" value="InterPro"/>
</dbReference>
<reference evidence="7" key="2">
    <citation type="submission" date="2017-10" db="EMBL/GenBank/DDBJ databases">
        <title>Ladona fulva Genome sequencing and assembly.</title>
        <authorList>
            <person name="Murali S."/>
            <person name="Richards S."/>
            <person name="Bandaranaike D."/>
            <person name="Bellair M."/>
            <person name="Blankenburg K."/>
            <person name="Chao H."/>
            <person name="Dinh H."/>
            <person name="Doddapaneni H."/>
            <person name="Dugan-Rocha S."/>
            <person name="Elkadiri S."/>
            <person name="Gnanaolivu R."/>
            <person name="Hernandez B."/>
            <person name="Skinner E."/>
            <person name="Javaid M."/>
            <person name="Lee S."/>
            <person name="Li M."/>
            <person name="Ming W."/>
            <person name="Munidasa M."/>
            <person name="Muniz J."/>
            <person name="Nguyen L."/>
            <person name="Hughes D."/>
            <person name="Osuji N."/>
            <person name="Pu L.-L."/>
            <person name="Puazo M."/>
            <person name="Qu C."/>
            <person name="Quiroz J."/>
            <person name="Raj R."/>
            <person name="Weissenberger G."/>
            <person name="Xin Y."/>
            <person name="Zou X."/>
            <person name="Han Y."/>
            <person name="Worley K."/>
            <person name="Muzny D."/>
            <person name="Gibbs R."/>
        </authorList>
    </citation>
    <scope>NUCLEOTIDE SEQUENCE</scope>
    <source>
        <strain evidence="7">Sampled in the wild</strain>
    </source>
</reference>
<dbReference type="EMBL" id="KZ309267">
    <property type="protein sequence ID" value="KAG8238035.1"/>
    <property type="molecule type" value="Genomic_DNA"/>
</dbReference>
<dbReference type="PANTHER" id="PTHR10961">
    <property type="entry name" value="PEROXISOMAL SARCOSINE OXIDASE"/>
    <property type="match status" value="1"/>
</dbReference>
<keyword evidence="8" id="KW-1185">Reference proteome</keyword>
<comment type="caution">
    <text evidence="7">The sequence shown here is derived from an EMBL/GenBank/DDBJ whole genome shotgun (WGS) entry which is preliminary data.</text>
</comment>
<evidence type="ECO:0000256" key="4">
    <source>
        <dbReference type="ARBA" id="ARBA00022827"/>
    </source>
</evidence>
<comment type="cofactor">
    <cofactor evidence="1">
        <name>FAD</name>
        <dbReference type="ChEBI" id="CHEBI:57692"/>
    </cofactor>
</comment>
<accession>A0A8K0KQN9</accession>
<dbReference type="Pfam" id="PF01266">
    <property type="entry name" value="DAO"/>
    <property type="match status" value="1"/>
</dbReference>
<dbReference type="InterPro" id="IPR006076">
    <property type="entry name" value="FAD-dep_OxRdtase"/>
</dbReference>
<evidence type="ECO:0000256" key="1">
    <source>
        <dbReference type="ARBA" id="ARBA00001974"/>
    </source>
</evidence>
<sequence>MESKFDYIVVGAGIEGSWTAYHLLKLGHDVLLLEQFTLPHSRGSSHGQTRITRYGYAEDFHAALMEEAYDKWNQLEKEAGVTLFT</sequence>
<keyword evidence="5" id="KW-0560">Oxidoreductase</keyword>
<dbReference type="GO" id="GO:0008115">
    <property type="term" value="F:sarcosine oxidase activity"/>
    <property type="evidence" value="ECO:0007669"/>
    <property type="project" value="TreeGrafter"/>
</dbReference>
<dbReference type="InterPro" id="IPR036188">
    <property type="entry name" value="FAD/NAD-bd_sf"/>
</dbReference>
<dbReference type="InterPro" id="IPR045170">
    <property type="entry name" value="MTOX"/>
</dbReference>
<feature type="domain" description="FAD dependent oxidoreductase" evidence="6">
    <location>
        <begin position="6"/>
        <end position="81"/>
    </location>
</feature>
<dbReference type="Gene3D" id="3.50.50.60">
    <property type="entry name" value="FAD/NAD(P)-binding domain"/>
    <property type="match status" value="1"/>
</dbReference>
<evidence type="ECO:0000313" key="7">
    <source>
        <dbReference type="EMBL" id="KAG8238035.1"/>
    </source>
</evidence>